<gene>
    <name evidence="1" type="ORF">PLUT1463_LOCUS5213</name>
</gene>
<sequence>MSRVGRPTHSDARPRAVASPRLRLECRSARRTWLCTRTLDLRAARRVLQYLRGTAQLGLLFKYGEDAECATLRAFADADWANDPVQRKSTTGYIVFFNGAPISWHSGLQSTISLSSCEAEYVALSECCREVDYLRSIIDFLPQPSASPTEIFEDNQGTIDLVNNPVHHRRTKHVEVKYHYVRDAQEKGRIVVSKVHTSLNHADIMTKATDNATFARHVTSFMVARR</sequence>
<name>A0A7R9UQB3_DIALT</name>
<organism evidence="1">
    <name type="scientific">Diacronema lutheri</name>
    <name type="common">Unicellular marine alga</name>
    <name type="synonym">Monochrysis lutheri</name>
    <dbReference type="NCBI Taxonomy" id="2081491"/>
    <lineage>
        <taxon>Eukaryota</taxon>
        <taxon>Haptista</taxon>
        <taxon>Haptophyta</taxon>
        <taxon>Pavlovophyceae</taxon>
        <taxon>Pavlovales</taxon>
        <taxon>Pavlovaceae</taxon>
        <taxon>Diacronema</taxon>
    </lineage>
</organism>
<dbReference type="EMBL" id="HBEB01008072">
    <property type="protein sequence ID" value="CAD8270899.1"/>
    <property type="molecule type" value="Transcribed_RNA"/>
</dbReference>
<proteinExistence type="predicted"/>
<protein>
    <submittedName>
        <fullName evidence="1">Uncharacterized protein</fullName>
    </submittedName>
</protein>
<dbReference type="PANTHER" id="PTHR11439:SF463">
    <property type="entry name" value="REVERSE TRANSCRIPTASE TY1_COPIA-TYPE DOMAIN-CONTAINING PROTEIN"/>
    <property type="match status" value="1"/>
</dbReference>
<dbReference type="PANTHER" id="PTHR11439">
    <property type="entry name" value="GAG-POL-RELATED RETROTRANSPOSON"/>
    <property type="match status" value="1"/>
</dbReference>
<dbReference type="CDD" id="cd09272">
    <property type="entry name" value="RNase_HI_RT_Ty1"/>
    <property type="match status" value="1"/>
</dbReference>
<reference evidence="1" key="1">
    <citation type="submission" date="2021-01" db="EMBL/GenBank/DDBJ databases">
        <authorList>
            <person name="Corre E."/>
            <person name="Pelletier E."/>
            <person name="Niang G."/>
            <person name="Scheremetjew M."/>
            <person name="Finn R."/>
            <person name="Kale V."/>
            <person name="Holt S."/>
            <person name="Cochrane G."/>
            <person name="Meng A."/>
            <person name="Brown T."/>
            <person name="Cohen L."/>
        </authorList>
    </citation>
    <scope>NUCLEOTIDE SEQUENCE</scope>
    <source>
        <strain evidence="1">RCC1537</strain>
    </source>
</reference>
<dbReference type="AlphaFoldDB" id="A0A7R9UQB3"/>
<evidence type="ECO:0000313" key="1">
    <source>
        <dbReference type="EMBL" id="CAD8270899.1"/>
    </source>
</evidence>
<accession>A0A7R9UQB3</accession>